<name>A0A9P6GIG5_9PLEO</name>
<evidence type="ECO:0000313" key="1">
    <source>
        <dbReference type="EMBL" id="KAF9735585.1"/>
    </source>
</evidence>
<protein>
    <submittedName>
        <fullName evidence="1">Uncharacterized protein</fullName>
    </submittedName>
</protein>
<sequence>MFAYFVIGEQRNEILHGFGVGRRVSGGGFPAASCRYSDGPLKLSLVPVRYHLESLQSGTALSTDSEDYYSTSPYHVVARRMVAGRVRLSLQKVDARHFTMLHATRQKIALRLPDWGMISIAYGEDEQDYCGLALGDNSLSIAELLSGRMISEQLSGARATTISIFGLPYCQPSDDARTPSATPFASGHATDALAARTKNQKILLSIGIILPERHL</sequence>
<gene>
    <name evidence="1" type="ORF">PMIN01_06990</name>
</gene>
<comment type="caution">
    <text evidence="1">The sequence shown here is derived from an EMBL/GenBank/DDBJ whole genome shotgun (WGS) entry which is preliminary data.</text>
</comment>
<reference evidence="1" key="1">
    <citation type="journal article" date="2020" name="Mol. Plant Microbe Interact.">
        <title>Genome Sequence of the Biocontrol Agent Coniothyrium minitans strain Conio (IMI 134523).</title>
        <authorList>
            <person name="Patel D."/>
            <person name="Shittu T.A."/>
            <person name="Baroncelli R."/>
            <person name="Muthumeenakshi S."/>
            <person name="Osborne T.H."/>
            <person name="Janganan T.K."/>
            <person name="Sreenivasaprasad S."/>
        </authorList>
    </citation>
    <scope>NUCLEOTIDE SEQUENCE</scope>
    <source>
        <strain evidence="1">Conio</strain>
    </source>
</reference>
<evidence type="ECO:0000313" key="2">
    <source>
        <dbReference type="Proteomes" id="UP000756921"/>
    </source>
</evidence>
<dbReference type="EMBL" id="WJXW01000006">
    <property type="protein sequence ID" value="KAF9735585.1"/>
    <property type="molecule type" value="Genomic_DNA"/>
</dbReference>
<organism evidence="1 2">
    <name type="scientific">Paraphaeosphaeria minitans</name>
    <dbReference type="NCBI Taxonomy" id="565426"/>
    <lineage>
        <taxon>Eukaryota</taxon>
        <taxon>Fungi</taxon>
        <taxon>Dikarya</taxon>
        <taxon>Ascomycota</taxon>
        <taxon>Pezizomycotina</taxon>
        <taxon>Dothideomycetes</taxon>
        <taxon>Pleosporomycetidae</taxon>
        <taxon>Pleosporales</taxon>
        <taxon>Massarineae</taxon>
        <taxon>Didymosphaeriaceae</taxon>
        <taxon>Paraphaeosphaeria</taxon>
    </lineage>
</organism>
<accession>A0A9P6GIG5</accession>
<proteinExistence type="predicted"/>
<dbReference type="Proteomes" id="UP000756921">
    <property type="component" value="Unassembled WGS sequence"/>
</dbReference>
<dbReference type="AlphaFoldDB" id="A0A9P6GIG5"/>
<keyword evidence="2" id="KW-1185">Reference proteome</keyword>